<dbReference type="EMBL" id="DAASTO010000060">
    <property type="protein sequence ID" value="HAE6965855.1"/>
    <property type="molecule type" value="Genomic_DNA"/>
</dbReference>
<proteinExistence type="predicted"/>
<gene>
    <name evidence="1" type="ORF">GNC51_004659</name>
</gene>
<organism evidence="1">
    <name type="scientific">Salmonella enterica subsp. enterica serovar Panama</name>
    <dbReference type="NCBI Taxonomy" id="29472"/>
    <lineage>
        <taxon>Bacteria</taxon>
        <taxon>Pseudomonadati</taxon>
        <taxon>Pseudomonadota</taxon>
        <taxon>Gammaproteobacteria</taxon>
        <taxon>Enterobacterales</taxon>
        <taxon>Enterobacteriaceae</taxon>
        <taxon>Salmonella</taxon>
    </lineage>
</organism>
<evidence type="ECO:0000313" key="1">
    <source>
        <dbReference type="EMBL" id="HAE6965855.1"/>
    </source>
</evidence>
<accession>A0A735N0X5</accession>
<protein>
    <submittedName>
        <fullName evidence="1">Peptidase M85</fullName>
    </submittedName>
</protein>
<sequence length="38" mass="4464">DFPGLVINDNTMDADPDQIQLYHGQPYIFTFVDKHNQR</sequence>
<dbReference type="AlphaFoldDB" id="A0A735N0X5"/>
<comment type="caution">
    <text evidence="1">The sequence shown here is derived from an EMBL/GenBank/DDBJ whole genome shotgun (WGS) entry which is preliminary data.</text>
</comment>
<reference evidence="1" key="1">
    <citation type="journal article" date="2018" name="Genome Biol.">
        <title>SKESA: strategic k-mer extension for scrupulous assemblies.</title>
        <authorList>
            <person name="Souvorov A."/>
            <person name="Agarwala R."/>
            <person name="Lipman D.J."/>
        </authorList>
    </citation>
    <scope>NUCLEOTIDE SEQUENCE</scope>
    <source>
        <strain evidence="1">CDC B1171</strain>
    </source>
</reference>
<feature type="non-terminal residue" evidence="1">
    <location>
        <position position="1"/>
    </location>
</feature>
<reference evidence="1" key="2">
    <citation type="submission" date="2018-07" db="EMBL/GenBank/DDBJ databases">
        <authorList>
            <consortium name="NCBI Pathogen Detection Project"/>
        </authorList>
    </citation>
    <scope>NUCLEOTIDE SEQUENCE</scope>
    <source>
        <strain evidence="1">CDC B1171</strain>
    </source>
</reference>
<name>A0A735N0X5_SALET</name>